<dbReference type="SUPFAM" id="SSF53335">
    <property type="entry name" value="S-adenosyl-L-methionine-dependent methyltransferases"/>
    <property type="match status" value="1"/>
</dbReference>
<dbReference type="Gene3D" id="1.10.10.10">
    <property type="entry name" value="Winged helix-like DNA-binding domain superfamily/Winged helix DNA-binding domain"/>
    <property type="match status" value="1"/>
</dbReference>
<dbReference type="InterPro" id="IPR036388">
    <property type="entry name" value="WH-like_DNA-bd_sf"/>
</dbReference>
<gene>
    <name evidence="6" type="ORF">EKO27_g8961</name>
</gene>
<evidence type="ECO:0000259" key="4">
    <source>
        <dbReference type="Pfam" id="PF00891"/>
    </source>
</evidence>
<comment type="caution">
    <text evidence="6">The sequence shown here is derived from an EMBL/GenBank/DDBJ whole genome shotgun (WGS) entry which is preliminary data.</text>
</comment>
<dbReference type="PANTHER" id="PTHR43712">
    <property type="entry name" value="PUTATIVE (AFU_ORTHOLOGUE AFUA_4G14580)-RELATED"/>
    <property type="match status" value="1"/>
</dbReference>
<dbReference type="GO" id="GO:0032259">
    <property type="term" value="P:methylation"/>
    <property type="evidence" value="ECO:0007669"/>
    <property type="project" value="UniProtKB-KW"/>
</dbReference>
<dbReference type="InterPro" id="IPR029063">
    <property type="entry name" value="SAM-dependent_MTases_sf"/>
</dbReference>
<dbReference type="PANTHER" id="PTHR43712:SF12">
    <property type="entry name" value="STERIGMATOCYSTIN 8-O-METHYLTRANSFERASE"/>
    <property type="match status" value="1"/>
</dbReference>
<feature type="domain" description="O-methyltransferase dimerisation" evidence="5">
    <location>
        <begin position="84"/>
        <end position="151"/>
    </location>
</feature>
<reference evidence="6 7" key="1">
    <citation type="submission" date="2018-12" db="EMBL/GenBank/DDBJ databases">
        <title>Draft genome sequence of Xylaria grammica IHI A82.</title>
        <authorList>
            <person name="Buettner E."/>
            <person name="Kellner H."/>
        </authorList>
    </citation>
    <scope>NUCLEOTIDE SEQUENCE [LARGE SCALE GENOMIC DNA]</scope>
    <source>
        <strain evidence="6 7">IHI A82</strain>
    </source>
</reference>
<sequence>MANLSASRLAQLSATIVESLAILEKSLQEHGVPSPTFDEDAPDLLPRDTVEVRDTIIDCAAEIQDLLQGPLDLIYMHGSINNCVSLQAITRLKIADMVPLGGQSTYAAVAKRTGLDELAVRRLLRHAMTMRIFREPEPGVLAHTQASRALLDPVANDWVALGTEEMWPAATKMVDAFQKWPGSQEPRETAFALVNGLEQSIYQVLESDPGRALRFANSMKAYILMQEYNSSHVVNNYDWASLGQVHLVDVGGGAGHVSVELTTQFPNISATVQDMDNMFKGADTQIPAGLEGRLKYMAHDFFTPQPVKADVYFLRWVFHNWSDKYCALIIKALLPALKPGARIIVNETCMPEPGAISHWREKYLRSFDLSMGASFASYERSIDEWKALFAAVDQQFKFHSVNGATDSALSLIEFIWTGEA</sequence>
<dbReference type="Pfam" id="PF08100">
    <property type="entry name" value="Dimerisation"/>
    <property type="match status" value="1"/>
</dbReference>
<dbReference type="InterPro" id="IPR012967">
    <property type="entry name" value="COMT_dimerisation"/>
</dbReference>
<keyword evidence="2" id="KW-0808">Transferase</keyword>
<dbReference type="Proteomes" id="UP000286045">
    <property type="component" value="Unassembled WGS sequence"/>
</dbReference>
<evidence type="ECO:0000313" key="7">
    <source>
        <dbReference type="Proteomes" id="UP000286045"/>
    </source>
</evidence>
<evidence type="ECO:0000259" key="5">
    <source>
        <dbReference type="Pfam" id="PF08100"/>
    </source>
</evidence>
<dbReference type="InterPro" id="IPR016461">
    <property type="entry name" value="COMT-like"/>
</dbReference>
<feature type="domain" description="O-methyltransferase C-terminal" evidence="4">
    <location>
        <begin position="190"/>
        <end position="390"/>
    </location>
</feature>
<accession>A0A439CVF5</accession>
<evidence type="ECO:0000256" key="2">
    <source>
        <dbReference type="ARBA" id="ARBA00022679"/>
    </source>
</evidence>
<keyword evidence="7" id="KW-1185">Reference proteome</keyword>
<dbReference type="Gene3D" id="3.40.50.150">
    <property type="entry name" value="Vaccinia Virus protein VP39"/>
    <property type="match status" value="1"/>
</dbReference>
<dbReference type="Pfam" id="PF00891">
    <property type="entry name" value="Methyltransf_2"/>
    <property type="match status" value="1"/>
</dbReference>
<protein>
    <submittedName>
        <fullName evidence="6">Uncharacterized protein</fullName>
    </submittedName>
</protein>
<keyword evidence="1" id="KW-0489">Methyltransferase</keyword>
<evidence type="ECO:0000313" key="6">
    <source>
        <dbReference type="EMBL" id="RWA06148.1"/>
    </source>
</evidence>
<keyword evidence="3" id="KW-0949">S-adenosyl-L-methionine</keyword>
<proteinExistence type="predicted"/>
<dbReference type="SUPFAM" id="SSF46785">
    <property type="entry name" value="Winged helix' DNA-binding domain"/>
    <property type="match status" value="1"/>
</dbReference>
<dbReference type="CDD" id="cd02440">
    <property type="entry name" value="AdoMet_MTases"/>
    <property type="match status" value="1"/>
</dbReference>
<dbReference type="InterPro" id="IPR036390">
    <property type="entry name" value="WH_DNA-bd_sf"/>
</dbReference>
<dbReference type="GO" id="GO:0008171">
    <property type="term" value="F:O-methyltransferase activity"/>
    <property type="evidence" value="ECO:0007669"/>
    <property type="project" value="InterPro"/>
</dbReference>
<dbReference type="InterPro" id="IPR001077">
    <property type="entry name" value="COMT_C"/>
</dbReference>
<dbReference type="PROSITE" id="PS51683">
    <property type="entry name" value="SAM_OMT_II"/>
    <property type="match status" value="1"/>
</dbReference>
<dbReference type="AlphaFoldDB" id="A0A439CVF5"/>
<dbReference type="EMBL" id="RYZI01000363">
    <property type="protein sequence ID" value="RWA06148.1"/>
    <property type="molecule type" value="Genomic_DNA"/>
</dbReference>
<name>A0A439CVF5_9PEZI</name>
<evidence type="ECO:0000256" key="3">
    <source>
        <dbReference type="ARBA" id="ARBA00022691"/>
    </source>
</evidence>
<evidence type="ECO:0000256" key="1">
    <source>
        <dbReference type="ARBA" id="ARBA00022603"/>
    </source>
</evidence>
<organism evidence="6 7">
    <name type="scientific">Xylaria grammica</name>
    <dbReference type="NCBI Taxonomy" id="363999"/>
    <lineage>
        <taxon>Eukaryota</taxon>
        <taxon>Fungi</taxon>
        <taxon>Dikarya</taxon>
        <taxon>Ascomycota</taxon>
        <taxon>Pezizomycotina</taxon>
        <taxon>Sordariomycetes</taxon>
        <taxon>Xylariomycetidae</taxon>
        <taxon>Xylariales</taxon>
        <taxon>Xylariaceae</taxon>
        <taxon>Xylaria</taxon>
    </lineage>
</organism>